<comment type="caution">
    <text evidence="2">The sequence shown here is derived from an EMBL/GenBank/DDBJ whole genome shotgun (WGS) entry which is preliminary data.</text>
</comment>
<feature type="compositionally biased region" description="Polar residues" evidence="1">
    <location>
        <begin position="43"/>
        <end position="55"/>
    </location>
</feature>
<organism evidence="2 3">
    <name type="scientific">Colletotrichum incanum</name>
    <name type="common">Soybean anthracnose fungus</name>
    <dbReference type="NCBI Taxonomy" id="1573173"/>
    <lineage>
        <taxon>Eukaryota</taxon>
        <taxon>Fungi</taxon>
        <taxon>Dikarya</taxon>
        <taxon>Ascomycota</taxon>
        <taxon>Pezizomycotina</taxon>
        <taxon>Sordariomycetes</taxon>
        <taxon>Hypocreomycetidae</taxon>
        <taxon>Glomerellales</taxon>
        <taxon>Glomerellaceae</taxon>
        <taxon>Colletotrichum</taxon>
        <taxon>Colletotrichum spaethianum species complex</taxon>
    </lineage>
</organism>
<evidence type="ECO:0000256" key="1">
    <source>
        <dbReference type="SAM" id="MobiDB-lite"/>
    </source>
</evidence>
<keyword evidence="3" id="KW-1185">Reference proteome</keyword>
<name>A0A166ZGK4_COLIC</name>
<protein>
    <submittedName>
        <fullName evidence="2">Uncharacterized protein</fullName>
    </submittedName>
</protein>
<dbReference type="EMBL" id="LFIW01002194">
    <property type="protein sequence ID" value="KZL78882.1"/>
    <property type="molecule type" value="Genomic_DNA"/>
</dbReference>
<sequence length="88" mass="9797">MKPGGTRVWHISDFSVLDFPNRRQLPPSPPPLRQHAAPVDTNGRWNSMNQGQGMTKVTGDGIKPLRAIRETLEVGLETNQVTLHSPIF</sequence>
<dbReference type="Proteomes" id="UP000076584">
    <property type="component" value="Unassembled WGS sequence"/>
</dbReference>
<proteinExistence type="predicted"/>
<dbReference type="AlphaFoldDB" id="A0A166ZGK4"/>
<evidence type="ECO:0000313" key="2">
    <source>
        <dbReference type="EMBL" id="KZL78882.1"/>
    </source>
</evidence>
<accession>A0A166ZGK4</accession>
<gene>
    <name evidence="2" type="ORF">CI238_07049</name>
</gene>
<reference evidence="2 3" key="1">
    <citation type="submission" date="2015-06" db="EMBL/GenBank/DDBJ databases">
        <title>Survival trade-offs in plant roots during colonization by closely related pathogenic and mutualistic fungi.</title>
        <authorList>
            <person name="Hacquard S."/>
            <person name="Kracher B."/>
            <person name="Hiruma K."/>
            <person name="Weinman A."/>
            <person name="Muench P."/>
            <person name="Garrido Oter R."/>
            <person name="Ver Loren van Themaat E."/>
            <person name="Dallerey J.-F."/>
            <person name="Damm U."/>
            <person name="Henrissat B."/>
            <person name="Lespinet O."/>
            <person name="Thon M."/>
            <person name="Kemen E."/>
            <person name="McHardy A.C."/>
            <person name="Schulze-Lefert P."/>
            <person name="O'Connell R.J."/>
        </authorList>
    </citation>
    <scope>NUCLEOTIDE SEQUENCE [LARGE SCALE GENOMIC DNA]</scope>
    <source>
        <strain evidence="2 3">MAFF 238704</strain>
    </source>
</reference>
<evidence type="ECO:0000313" key="3">
    <source>
        <dbReference type="Proteomes" id="UP000076584"/>
    </source>
</evidence>
<feature type="region of interest" description="Disordered" evidence="1">
    <location>
        <begin position="19"/>
        <end position="61"/>
    </location>
</feature>